<accession>A0A101XPY2</accession>
<reference evidence="1 2" key="1">
    <citation type="submission" date="2015-12" db="EMBL/GenBank/DDBJ databases">
        <title>Draft genome sequence of Acidibacillus ferrooxidans ITV001, isolated from a chalcopyrite acid mine drainage site in Brazil.</title>
        <authorList>
            <person name="Dall'Agnol H."/>
            <person name="Nancucheo I."/>
            <person name="Johnson B."/>
            <person name="Oliveira R."/>
            <person name="Leite L."/>
            <person name="Pylro V."/>
            <person name="Nunes G.L."/>
            <person name="Tzotzos G."/>
            <person name="Fernandes G.R."/>
            <person name="Dutra J."/>
            <person name="Orellana S.C."/>
            <person name="Oliveira G."/>
        </authorList>
    </citation>
    <scope>NUCLEOTIDE SEQUENCE [LARGE SCALE GENOMIC DNA]</scope>
    <source>
        <strain evidence="2">ITV01</strain>
    </source>
</reference>
<evidence type="ECO:0000313" key="1">
    <source>
        <dbReference type="EMBL" id="KUO95428.1"/>
    </source>
</evidence>
<dbReference type="EMBL" id="LPVJ01000051">
    <property type="protein sequence ID" value="KUO95428.1"/>
    <property type="molecule type" value="Genomic_DNA"/>
</dbReference>
<proteinExistence type="predicted"/>
<name>A0A101XPY2_9BACL</name>
<comment type="caution">
    <text evidence="1">The sequence shown here is derived from an EMBL/GenBank/DDBJ whole genome shotgun (WGS) entry which is preliminary data.</text>
</comment>
<dbReference type="Proteomes" id="UP000053557">
    <property type="component" value="Unassembled WGS sequence"/>
</dbReference>
<dbReference type="AlphaFoldDB" id="A0A101XPY2"/>
<sequence length="72" mass="7787">MKGWLIRGATAWGTKNEMRKGGNYFAPNIAARLELLCGRAARDERSVGDKGCADQQTALTVSHGCSYVNAQN</sequence>
<organism evidence="1 2">
    <name type="scientific">Ferroacidibacillus organovorans</name>
    <dbReference type="NCBI Taxonomy" id="1765683"/>
    <lineage>
        <taxon>Bacteria</taxon>
        <taxon>Bacillati</taxon>
        <taxon>Bacillota</taxon>
        <taxon>Bacilli</taxon>
        <taxon>Bacillales</taxon>
        <taxon>Alicyclobacillaceae</taxon>
        <taxon>Ferroacidibacillus</taxon>
    </lineage>
</organism>
<dbReference type="RefSeq" id="WP_067717199.1">
    <property type="nucleotide sequence ID" value="NZ_LPVJ01000051.1"/>
</dbReference>
<gene>
    <name evidence="1" type="ORF">ATW55_02895</name>
</gene>
<evidence type="ECO:0000313" key="2">
    <source>
        <dbReference type="Proteomes" id="UP000053557"/>
    </source>
</evidence>
<keyword evidence="2" id="KW-1185">Reference proteome</keyword>
<protein>
    <submittedName>
        <fullName evidence="1">Uncharacterized protein</fullName>
    </submittedName>
</protein>